<sequence>MIDLLIFSKYGNMGASSRLRSLDYIECLEQENIRVTVSTLFDNEYLENLYRKKKVSFISIFKYYIKRLVFVLFRVKKYDVVFIEKELFPYLPGIFEKLINISRVPYIVDYDDAIFHNYDMQQSWFKKMMLSGKLKPLLSRAAYVTVGNRYLEELSRENGAKNVKIIPTVININRYHNQPTVLFDEIKIGWIGSPSTTKYLKIIWPVLEKLSSKKHIKLITIGADKINDCPIPLEQYPWTLDTECEILNDISFGVMPLEDGLWERGKCGYKLIQYMASCKPVIASNVGVNTEIVTPKVGFLASDETEWLDAFNKFIDNPELISLMGVNARRRVEEHYTLQINSNILIGLLKDVVEGRQI</sequence>
<protein>
    <submittedName>
        <fullName evidence="1">Glycosyltransferase family 4 protein</fullName>
    </submittedName>
</protein>
<gene>
    <name evidence="1" type="ORF">FPS11_27930</name>
</gene>
<dbReference type="PANTHER" id="PTHR12526">
    <property type="entry name" value="GLYCOSYLTRANSFERASE"/>
    <property type="match status" value="1"/>
</dbReference>
<dbReference type="Proteomes" id="UP000543252">
    <property type="component" value="Unassembled WGS sequence"/>
</dbReference>
<comment type="caution">
    <text evidence="1">The sequence shown here is derived from an EMBL/GenBank/DDBJ whole genome shotgun (WGS) entry which is preliminary data.</text>
</comment>
<reference evidence="1 2" key="1">
    <citation type="submission" date="2019-07" db="EMBL/GenBank/DDBJ databases">
        <authorList>
            <consortium name="GenomeTrakr network: Whole genome sequencing for foodborne pathogen traceback"/>
        </authorList>
    </citation>
    <scope>NUCLEOTIDE SEQUENCE [LARGE SCALE GENOMIC DNA]</scope>
    <source>
        <strain evidence="1 2">PSU-1859</strain>
    </source>
</reference>
<dbReference type="Gene3D" id="3.40.50.2000">
    <property type="entry name" value="Glycogen Phosphorylase B"/>
    <property type="match status" value="2"/>
</dbReference>
<proteinExistence type="predicted"/>
<dbReference type="CDD" id="cd03801">
    <property type="entry name" value="GT4_PimA-like"/>
    <property type="match status" value="1"/>
</dbReference>
<dbReference type="Pfam" id="PF13692">
    <property type="entry name" value="Glyco_trans_1_4"/>
    <property type="match status" value="1"/>
</dbReference>
<evidence type="ECO:0000313" key="1">
    <source>
        <dbReference type="EMBL" id="EFB3618659.1"/>
    </source>
</evidence>
<organism evidence="1 2">
    <name type="scientific">Escherichia coli</name>
    <dbReference type="NCBI Taxonomy" id="562"/>
    <lineage>
        <taxon>Bacteria</taxon>
        <taxon>Pseudomonadati</taxon>
        <taxon>Pseudomonadota</taxon>
        <taxon>Gammaproteobacteria</taxon>
        <taxon>Enterobacterales</taxon>
        <taxon>Enterobacteriaceae</taxon>
        <taxon>Escherichia</taxon>
    </lineage>
</organism>
<name>A0A8S7ENS6_ECOLX</name>
<dbReference type="AlphaFoldDB" id="A0A8S7ENS6"/>
<dbReference type="SUPFAM" id="SSF53756">
    <property type="entry name" value="UDP-Glycosyltransferase/glycogen phosphorylase"/>
    <property type="match status" value="1"/>
</dbReference>
<evidence type="ECO:0000313" key="2">
    <source>
        <dbReference type="Proteomes" id="UP000543252"/>
    </source>
</evidence>
<dbReference type="RefSeq" id="WP_021577648.1">
    <property type="nucleotide sequence ID" value="NZ_BFJX01000031.1"/>
</dbReference>
<dbReference type="EMBL" id="AASFMQ010000084">
    <property type="protein sequence ID" value="EFB3618659.1"/>
    <property type="molecule type" value="Genomic_DNA"/>
</dbReference>
<accession>A0A8S7ENS6</accession>